<protein>
    <submittedName>
        <fullName evidence="2">Uncharacterized protein</fullName>
    </submittedName>
</protein>
<gene>
    <name evidence="2" type="ORF">OB919_16070</name>
</gene>
<reference evidence="2 3" key="1">
    <citation type="submission" date="2022-09" db="EMBL/GenBank/DDBJ databases">
        <title>Enrichment on poylsaccharides allowed isolation of novel metabolic and taxonomic groups of Haloarchaea.</title>
        <authorList>
            <person name="Sorokin D.Y."/>
            <person name="Elcheninov A.G."/>
            <person name="Khizhniak T.V."/>
            <person name="Kolganova T.V."/>
            <person name="Kublanov I.V."/>
        </authorList>
    </citation>
    <scope>NUCLEOTIDE SEQUENCE [LARGE SCALE GENOMIC DNA]</scope>
    <source>
        <strain evidence="2 3">AArc-curdl1</strain>
    </source>
</reference>
<comment type="caution">
    <text evidence="2">The sequence shown here is derived from an EMBL/GenBank/DDBJ whole genome shotgun (WGS) entry which is preliminary data.</text>
</comment>
<sequence>MEVAVLNTGSFDTKAVHLSEEERWIIVEHLLETATSDTESEQVEQFLDKLSPNWREADSCREVQTNPVTVELPEGDSSGGE</sequence>
<dbReference type="EMBL" id="JAOPJZ010000017">
    <property type="protein sequence ID" value="MCU4753482.1"/>
    <property type="molecule type" value="Genomic_DNA"/>
</dbReference>
<name>A0AAP2ZA31_9EURY</name>
<dbReference type="AlphaFoldDB" id="A0AAP2ZA31"/>
<dbReference type="Proteomes" id="UP001321047">
    <property type="component" value="Unassembled WGS sequence"/>
</dbReference>
<organism evidence="2 3">
    <name type="scientific">Natronosalvus hydrolyticus</name>
    <dbReference type="NCBI Taxonomy" id="2979988"/>
    <lineage>
        <taxon>Archaea</taxon>
        <taxon>Methanobacteriati</taxon>
        <taxon>Methanobacteriota</taxon>
        <taxon>Stenosarchaea group</taxon>
        <taxon>Halobacteria</taxon>
        <taxon>Halobacteriales</taxon>
        <taxon>Natrialbaceae</taxon>
        <taxon>Natronosalvus</taxon>
    </lineage>
</organism>
<dbReference type="RefSeq" id="WP_342809799.1">
    <property type="nucleotide sequence ID" value="NZ_JAOPJZ010000017.1"/>
</dbReference>
<keyword evidence="3" id="KW-1185">Reference proteome</keyword>
<proteinExistence type="predicted"/>
<evidence type="ECO:0000256" key="1">
    <source>
        <dbReference type="SAM" id="MobiDB-lite"/>
    </source>
</evidence>
<accession>A0AAP2ZA31</accession>
<evidence type="ECO:0000313" key="3">
    <source>
        <dbReference type="Proteomes" id="UP001321047"/>
    </source>
</evidence>
<evidence type="ECO:0000313" key="2">
    <source>
        <dbReference type="EMBL" id="MCU4753482.1"/>
    </source>
</evidence>
<feature type="region of interest" description="Disordered" evidence="1">
    <location>
        <begin position="57"/>
        <end position="81"/>
    </location>
</feature>